<dbReference type="PROSITE" id="PS00616">
    <property type="entry name" value="HIS_ACID_PHOSPHAT_1"/>
    <property type="match status" value="1"/>
</dbReference>
<evidence type="ECO:0000256" key="16">
    <source>
        <dbReference type="SAM" id="SignalP"/>
    </source>
</evidence>
<dbReference type="PANTHER" id="PTHR11567:SF180">
    <property type="entry name" value="LYSOSOMAL ACID PHOSPHATASE"/>
    <property type="match status" value="1"/>
</dbReference>
<evidence type="ECO:0000256" key="11">
    <source>
        <dbReference type="ARBA" id="ARBA00023180"/>
    </source>
</evidence>
<dbReference type="Gene3D" id="3.40.50.1240">
    <property type="entry name" value="Phosphoglycerate mutase-like"/>
    <property type="match status" value="1"/>
</dbReference>
<reference evidence="17" key="1">
    <citation type="submission" date="2023-07" db="EMBL/GenBank/DDBJ databases">
        <title>Chromosome-level Genome Assembly of Striped Snakehead (Channa striata).</title>
        <authorList>
            <person name="Liu H."/>
        </authorList>
    </citation>
    <scope>NUCLEOTIDE SEQUENCE</scope>
    <source>
        <strain evidence="17">Gz</strain>
        <tissue evidence="17">Muscle</tissue>
    </source>
</reference>
<protein>
    <recommendedName>
        <fullName evidence="14">Lysosomal acid phosphatase</fullName>
        <ecNumber evidence="4">3.1.3.2</ecNumber>
    </recommendedName>
</protein>
<evidence type="ECO:0000256" key="3">
    <source>
        <dbReference type="ARBA" id="ARBA00005375"/>
    </source>
</evidence>
<feature type="region of interest" description="Disordered" evidence="15">
    <location>
        <begin position="362"/>
        <end position="391"/>
    </location>
</feature>
<evidence type="ECO:0000256" key="13">
    <source>
        <dbReference type="ARBA" id="ARBA00037852"/>
    </source>
</evidence>
<feature type="signal peptide" evidence="16">
    <location>
        <begin position="1"/>
        <end position="21"/>
    </location>
</feature>
<dbReference type="PROSITE" id="PS00778">
    <property type="entry name" value="HIS_ACID_PHOSPHAT_2"/>
    <property type="match status" value="1"/>
</dbReference>
<evidence type="ECO:0000256" key="1">
    <source>
        <dbReference type="ARBA" id="ARBA00000032"/>
    </source>
</evidence>
<proteinExistence type="inferred from homology"/>
<accession>A0AA88NGL2</accession>
<keyword evidence="11" id="KW-0325">Glycoprotein</keyword>
<evidence type="ECO:0000256" key="6">
    <source>
        <dbReference type="ARBA" id="ARBA00022729"/>
    </source>
</evidence>
<keyword evidence="10" id="KW-1015">Disulfide bond</keyword>
<feature type="compositionally biased region" description="Basic and acidic residues" evidence="15">
    <location>
        <begin position="362"/>
        <end position="384"/>
    </location>
</feature>
<sequence length="441" mass="50722">MRIFHITALFVLTAVCVCGQAAEKRKLVYVTVLFRHGDRTPVFVYPTDPYKEEDWLQGFGQLSQEGMRQQYELGQFLRKRYAGYLSKFYNRNEVLVLSTDYDRTLMSAQASLAGLYPPSGWQVFMKGLRWQPIPVHALPKSQEKLLLYPLKDCPRYHELMNETHHTEEFLSFTATHKNFIDLVRNKAGFNTTDLNYVWGVQDTLLCQSLHNMSLPAWVTPDVMEKLNTVKDFALEILFGVHKRQEKSRLQTGILLGEIVKNLSKMAVPEPSQKLKMMMLSSHDTTLAAIQISMNVFNGKQPPYSSCQIFELYREANGSYSVSIFYRNDSTVEPYPQQLPGCSVNCPLDDFVKLTKPFISDDRDKECQAASKDTDGHEPLTHKPDCPPSSVNPDHQSCRVICLQKDQIRSQRKRDLRNQEVRKTKSVNSFLRDLQPLHLGMQ</sequence>
<evidence type="ECO:0000256" key="10">
    <source>
        <dbReference type="ARBA" id="ARBA00023157"/>
    </source>
</evidence>
<dbReference type="EMBL" id="JAUPFM010000003">
    <property type="protein sequence ID" value="KAK2856792.1"/>
    <property type="molecule type" value="Genomic_DNA"/>
</dbReference>
<evidence type="ECO:0000313" key="18">
    <source>
        <dbReference type="Proteomes" id="UP001187415"/>
    </source>
</evidence>
<dbReference type="GO" id="GO:0043202">
    <property type="term" value="C:lysosomal lumen"/>
    <property type="evidence" value="ECO:0007669"/>
    <property type="project" value="UniProtKB-SubCell"/>
</dbReference>
<name>A0AA88NGL2_CHASR</name>
<feature type="chain" id="PRO_5041736980" description="Lysosomal acid phosphatase" evidence="16">
    <location>
        <begin position="22"/>
        <end position="441"/>
    </location>
</feature>
<evidence type="ECO:0000313" key="17">
    <source>
        <dbReference type="EMBL" id="KAK2856792.1"/>
    </source>
</evidence>
<dbReference type="Pfam" id="PF00328">
    <property type="entry name" value="His_Phos_2"/>
    <property type="match status" value="1"/>
</dbReference>
<evidence type="ECO:0000256" key="5">
    <source>
        <dbReference type="ARBA" id="ARBA00022692"/>
    </source>
</evidence>
<dbReference type="InterPro" id="IPR033379">
    <property type="entry name" value="Acid_Pase_AS"/>
</dbReference>
<dbReference type="Proteomes" id="UP001187415">
    <property type="component" value="Unassembled WGS sequence"/>
</dbReference>
<keyword evidence="9" id="KW-0472">Membrane</keyword>
<comment type="subcellular location">
    <subcellularLocation>
        <location evidence="2">Lysosome lumen</location>
    </subcellularLocation>
    <subcellularLocation>
        <location evidence="13">Lysosome membrane</location>
        <topology evidence="13">Single-pass membrane protein</topology>
        <orientation evidence="13">Lumenal side</orientation>
    </subcellularLocation>
</comment>
<evidence type="ECO:0000256" key="15">
    <source>
        <dbReference type="SAM" id="MobiDB-lite"/>
    </source>
</evidence>
<keyword evidence="18" id="KW-1185">Reference proteome</keyword>
<dbReference type="SUPFAM" id="SSF53254">
    <property type="entry name" value="Phosphoglycerate mutase-like"/>
    <property type="match status" value="1"/>
</dbReference>
<comment type="caution">
    <text evidence="17">The sequence shown here is derived from an EMBL/GenBank/DDBJ whole genome shotgun (WGS) entry which is preliminary data.</text>
</comment>
<gene>
    <name evidence="17" type="ORF">Q5P01_005527</name>
</gene>
<dbReference type="AlphaFoldDB" id="A0AA88NGL2"/>
<evidence type="ECO:0000256" key="7">
    <source>
        <dbReference type="ARBA" id="ARBA00022801"/>
    </source>
</evidence>
<dbReference type="GO" id="GO:0005765">
    <property type="term" value="C:lysosomal membrane"/>
    <property type="evidence" value="ECO:0007669"/>
    <property type="project" value="UniProtKB-SubCell"/>
</dbReference>
<evidence type="ECO:0000256" key="2">
    <source>
        <dbReference type="ARBA" id="ARBA00004227"/>
    </source>
</evidence>
<keyword evidence="8" id="KW-1133">Transmembrane helix</keyword>
<dbReference type="InterPro" id="IPR000560">
    <property type="entry name" value="His_Pase_clade-2"/>
</dbReference>
<dbReference type="GO" id="GO:0007040">
    <property type="term" value="P:lysosome organization"/>
    <property type="evidence" value="ECO:0007669"/>
    <property type="project" value="TreeGrafter"/>
</dbReference>
<evidence type="ECO:0000256" key="12">
    <source>
        <dbReference type="ARBA" id="ARBA00023228"/>
    </source>
</evidence>
<dbReference type="FunFam" id="3.40.50.1240:FF:000010">
    <property type="entry name" value="Prostatic acid phosphatase"/>
    <property type="match status" value="1"/>
</dbReference>
<dbReference type="CDD" id="cd07061">
    <property type="entry name" value="HP_HAP_like"/>
    <property type="match status" value="1"/>
</dbReference>
<evidence type="ECO:0000256" key="9">
    <source>
        <dbReference type="ARBA" id="ARBA00023136"/>
    </source>
</evidence>
<dbReference type="GO" id="GO:0003993">
    <property type="term" value="F:acid phosphatase activity"/>
    <property type="evidence" value="ECO:0007669"/>
    <property type="project" value="UniProtKB-EC"/>
</dbReference>
<evidence type="ECO:0000256" key="14">
    <source>
        <dbReference type="ARBA" id="ARBA00039422"/>
    </source>
</evidence>
<dbReference type="InterPro" id="IPR050645">
    <property type="entry name" value="Histidine_acid_phosphatase"/>
</dbReference>
<dbReference type="InterPro" id="IPR029033">
    <property type="entry name" value="His_PPase_superfam"/>
</dbReference>
<comment type="similarity">
    <text evidence="3">Belongs to the histidine acid phosphatase family.</text>
</comment>
<organism evidence="17 18">
    <name type="scientific">Channa striata</name>
    <name type="common">Snakehead murrel</name>
    <name type="synonym">Ophicephalus striatus</name>
    <dbReference type="NCBI Taxonomy" id="64152"/>
    <lineage>
        <taxon>Eukaryota</taxon>
        <taxon>Metazoa</taxon>
        <taxon>Chordata</taxon>
        <taxon>Craniata</taxon>
        <taxon>Vertebrata</taxon>
        <taxon>Euteleostomi</taxon>
        <taxon>Actinopterygii</taxon>
        <taxon>Neopterygii</taxon>
        <taxon>Teleostei</taxon>
        <taxon>Neoteleostei</taxon>
        <taxon>Acanthomorphata</taxon>
        <taxon>Anabantaria</taxon>
        <taxon>Anabantiformes</taxon>
        <taxon>Channoidei</taxon>
        <taxon>Channidae</taxon>
        <taxon>Channa</taxon>
    </lineage>
</organism>
<dbReference type="EC" id="3.1.3.2" evidence="4"/>
<keyword evidence="6 16" id="KW-0732">Signal</keyword>
<evidence type="ECO:0000256" key="4">
    <source>
        <dbReference type="ARBA" id="ARBA00012646"/>
    </source>
</evidence>
<keyword evidence="7" id="KW-0378">Hydrolase</keyword>
<evidence type="ECO:0000256" key="8">
    <source>
        <dbReference type="ARBA" id="ARBA00022989"/>
    </source>
</evidence>
<keyword evidence="5" id="KW-0812">Transmembrane</keyword>
<comment type="catalytic activity">
    <reaction evidence="1">
        <text>a phosphate monoester + H2O = an alcohol + phosphate</text>
        <dbReference type="Rhea" id="RHEA:15017"/>
        <dbReference type="ChEBI" id="CHEBI:15377"/>
        <dbReference type="ChEBI" id="CHEBI:30879"/>
        <dbReference type="ChEBI" id="CHEBI:43474"/>
        <dbReference type="ChEBI" id="CHEBI:67140"/>
        <dbReference type="EC" id="3.1.3.2"/>
    </reaction>
</comment>
<dbReference type="PANTHER" id="PTHR11567">
    <property type="entry name" value="ACID PHOSPHATASE-RELATED"/>
    <property type="match status" value="1"/>
</dbReference>
<keyword evidence="12" id="KW-0458">Lysosome</keyword>